<evidence type="ECO:0000256" key="5">
    <source>
        <dbReference type="ARBA" id="ARBA00023136"/>
    </source>
</evidence>
<name>A0ABM7NZK6_9BACT</name>
<dbReference type="CDD" id="cd07984">
    <property type="entry name" value="LPLAT_LABLAT-like"/>
    <property type="match status" value="1"/>
</dbReference>
<evidence type="ECO:0000256" key="2">
    <source>
        <dbReference type="ARBA" id="ARBA00022475"/>
    </source>
</evidence>
<feature type="transmembrane region" description="Helical" evidence="7">
    <location>
        <begin position="33"/>
        <end position="60"/>
    </location>
</feature>
<dbReference type="EMBL" id="AP024484">
    <property type="protein sequence ID" value="BCS85928.1"/>
    <property type="molecule type" value="Genomic_DNA"/>
</dbReference>
<dbReference type="GO" id="GO:0016746">
    <property type="term" value="F:acyltransferase activity"/>
    <property type="evidence" value="ECO:0007669"/>
    <property type="project" value="UniProtKB-KW"/>
</dbReference>
<evidence type="ECO:0000313" key="9">
    <source>
        <dbReference type="Proteomes" id="UP001319045"/>
    </source>
</evidence>
<proteinExistence type="predicted"/>
<keyword evidence="4" id="KW-0808">Transferase</keyword>
<sequence>MSVEKEWTGRTSGTKWMHRSLIWMMHNLPYRGVYLFVCIFVIPFCMLFSHKGYIAIYHFFVMRRNENMALAFWHTYMNHCMFAGIILDRFYTYSGGKLNIEVEDWDLYHNLVDSKDGFVILSAHIGNYEVAGYTLEAESKRFNALVYSGEAETVMDNRRKMFETKNRHMIVIKKDMSHLFEMSNALANGEILSLPADRIFGSSRHYNIDFLGYKAKFPVGPFAVAAQREVAVLAINVMKTGYKKYRIHIKQLQQTEGNIKQRAENLAYQYANNLENVMNEYPTQWFNYFEFWN</sequence>
<keyword evidence="6 8" id="KW-0012">Acyltransferase</keyword>
<protein>
    <submittedName>
        <fullName evidence="8">Lipid A biosynthesis acyltransferase</fullName>
    </submittedName>
</protein>
<keyword evidence="7" id="KW-1133">Transmembrane helix</keyword>
<dbReference type="RefSeq" id="WP_207153535.1">
    <property type="nucleotide sequence ID" value="NZ_AP024484.1"/>
</dbReference>
<keyword evidence="5 7" id="KW-0472">Membrane</keyword>
<dbReference type="Pfam" id="PF03279">
    <property type="entry name" value="Lip_A_acyltrans"/>
    <property type="match status" value="1"/>
</dbReference>
<dbReference type="PANTHER" id="PTHR30606">
    <property type="entry name" value="LIPID A BIOSYNTHESIS LAUROYL ACYLTRANSFERASE"/>
    <property type="match status" value="1"/>
</dbReference>
<dbReference type="PANTHER" id="PTHR30606:SF10">
    <property type="entry name" value="PHOSPHATIDYLINOSITOL MANNOSIDE ACYLTRANSFERASE"/>
    <property type="match status" value="1"/>
</dbReference>
<evidence type="ECO:0000313" key="8">
    <source>
        <dbReference type="EMBL" id="BCS85928.1"/>
    </source>
</evidence>
<keyword evidence="9" id="KW-1185">Reference proteome</keyword>
<keyword evidence="3" id="KW-0997">Cell inner membrane</keyword>
<reference evidence="8 9" key="1">
    <citation type="journal article" date="2022" name="Int. J. Syst. Evol. Microbiol.">
        <title>Prevotella herbatica sp. nov., a plant polysaccharide-decomposing anaerobic bacterium isolated from a methanogenic reactor.</title>
        <authorList>
            <person name="Uek A."/>
            <person name="Tonouchi A."/>
            <person name="Kaku N."/>
            <person name="Ueki K."/>
        </authorList>
    </citation>
    <scope>NUCLEOTIDE SEQUENCE [LARGE SCALE GENOMIC DNA]</scope>
    <source>
        <strain evidence="8 9">WR041</strain>
    </source>
</reference>
<evidence type="ECO:0000256" key="4">
    <source>
        <dbReference type="ARBA" id="ARBA00022679"/>
    </source>
</evidence>
<gene>
    <name evidence="8" type="ORF">prwr041_18210</name>
</gene>
<evidence type="ECO:0000256" key="1">
    <source>
        <dbReference type="ARBA" id="ARBA00004533"/>
    </source>
</evidence>
<evidence type="ECO:0000256" key="3">
    <source>
        <dbReference type="ARBA" id="ARBA00022519"/>
    </source>
</evidence>
<keyword evidence="2" id="KW-1003">Cell membrane</keyword>
<accession>A0ABM7NZK6</accession>
<evidence type="ECO:0000256" key="7">
    <source>
        <dbReference type="SAM" id="Phobius"/>
    </source>
</evidence>
<evidence type="ECO:0000256" key="6">
    <source>
        <dbReference type="ARBA" id="ARBA00023315"/>
    </source>
</evidence>
<dbReference type="Proteomes" id="UP001319045">
    <property type="component" value="Chromosome"/>
</dbReference>
<organism evidence="8 9">
    <name type="scientific">Prevotella herbatica</name>
    <dbReference type="NCBI Taxonomy" id="2801997"/>
    <lineage>
        <taxon>Bacteria</taxon>
        <taxon>Pseudomonadati</taxon>
        <taxon>Bacteroidota</taxon>
        <taxon>Bacteroidia</taxon>
        <taxon>Bacteroidales</taxon>
        <taxon>Prevotellaceae</taxon>
        <taxon>Prevotella</taxon>
    </lineage>
</organism>
<dbReference type="InterPro" id="IPR004960">
    <property type="entry name" value="LipA_acyltrans"/>
</dbReference>
<comment type="subcellular location">
    <subcellularLocation>
        <location evidence="1">Cell inner membrane</location>
    </subcellularLocation>
</comment>
<keyword evidence="7" id="KW-0812">Transmembrane</keyword>